<feature type="compositionally biased region" description="Low complexity" evidence="10">
    <location>
        <begin position="26"/>
        <end position="38"/>
    </location>
</feature>
<keyword evidence="9" id="KW-0539">Nucleus</keyword>
<evidence type="ECO:0000259" key="11">
    <source>
        <dbReference type="Pfam" id="PF17942"/>
    </source>
</evidence>
<dbReference type="GO" id="GO:0005634">
    <property type="term" value="C:nucleus"/>
    <property type="evidence" value="ECO:0007669"/>
    <property type="project" value="UniProtKB-SubCell"/>
</dbReference>
<dbReference type="GO" id="GO:0004519">
    <property type="term" value="F:endonuclease activity"/>
    <property type="evidence" value="ECO:0007669"/>
    <property type="project" value="UniProtKB-KW"/>
</dbReference>
<evidence type="ECO:0000256" key="10">
    <source>
        <dbReference type="SAM" id="MobiDB-lite"/>
    </source>
</evidence>
<dbReference type="InterPro" id="IPR041006">
    <property type="entry name" value="Morc_S5"/>
</dbReference>
<sequence>MASKTPIIKQEIPSSPLPPPHPPAPLNHAATVIDLSSSDSDDSDQETHPNLANKRSRVINGEESTHATTKRKKPRIDSATLPTDFLVPLPRDNDPNLLPLPPPEIVANPLVQKQTPNTNQIMPVSGSKQFWKAGDYFDGSPDIGSSAQTSGMDHVRVHPKFLHSNATSHKWALGALAELLDNSLDEHFTISDDGGGMNPDKMRQCMSLGYSAKCKMANTIGQYGNGFKTSTMRLGADVIVFSRSYGKDGKRSTQSIGMLSYTFLRCTGKEDIVVPMLDYENNNGWERLERTNIRDWYTNLETLVKWSPYSSEADLLNQFSSIEDHGTRIIIYNLWEDDHGLLELDFDSDPQDILLRGVNRDEKNIQMAKQFPNSRHFLTYRHSLRSYASILYLRLPHVFRMILRGKEIEHHNIVNDMMLKQNVTYRPQSADGAPKDPNMVAVVTIGFVKDAKHHIDVQGFNVYHKNRLIKPFWRVWTAAGSGGRGVLGVLEANFIEPAHDKQDFERTTILARLEARLVQMQKSYWNTNARQIGYVGNNPPRKDTENSDFHDEGSPEVTPQQNGKLSHPRRSSDSAVKTGELSTTSRSHKTLSRSSAHPKSANNRNHSADSDDDSDSEYRGGLLGRSQANLSAVRPTPSPIQRDFLKRHGGSKASSSSQVRSEVRAGTNGMLGETPSSHYKDSNGKGKVRGSTDDDSESIIKQLRDENEALQEKVSDLELKMTQELQIERDKNRVLTEQLEEVQRKLEETQKEQEALIDIFSEERIRRDKDEENLRKKLKETSATMQELLEERNASRSNRKASH</sequence>
<dbReference type="GO" id="GO:0031047">
    <property type="term" value="P:regulatory ncRNA-mediated gene silencing"/>
    <property type="evidence" value="ECO:0007669"/>
    <property type="project" value="UniProtKB-KW"/>
</dbReference>
<dbReference type="Gene3D" id="3.30.565.10">
    <property type="entry name" value="Histidine kinase-like ATPase, C-terminal domain"/>
    <property type="match status" value="1"/>
</dbReference>
<proteinExistence type="inferred from homology"/>
<keyword evidence="8" id="KW-0234">DNA repair</keyword>
<feature type="compositionally biased region" description="Pro residues" evidence="10">
    <location>
        <begin position="15"/>
        <end position="25"/>
    </location>
</feature>
<dbReference type="SUPFAM" id="SSF55874">
    <property type="entry name" value="ATPase domain of HSP90 chaperone/DNA topoisomerase II/histidine kinase"/>
    <property type="match status" value="1"/>
</dbReference>
<name>A0A833VGM9_9POAL</name>
<evidence type="ECO:0000313" key="12">
    <source>
        <dbReference type="EMBL" id="KAF3323609.1"/>
    </source>
</evidence>
<dbReference type="GO" id="GO:0016887">
    <property type="term" value="F:ATP hydrolysis activity"/>
    <property type="evidence" value="ECO:0007669"/>
    <property type="project" value="InterPro"/>
</dbReference>
<feature type="region of interest" description="Disordered" evidence="10">
    <location>
        <begin position="1"/>
        <end position="79"/>
    </location>
</feature>
<keyword evidence="5" id="KW-0227">DNA damage</keyword>
<dbReference type="AlphaFoldDB" id="A0A833VGM9"/>
<dbReference type="InterPro" id="IPR036890">
    <property type="entry name" value="HATPase_C_sf"/>
</dbReference>
<feature type="region of interest" description="Disordered" evidence="10">
    <location>
        <begin position="531"/>
        <end position="697"/>
    </location>
</feature>
<evidence type="ECO:0000313" key="13">
    <source>
        <dbReference type="Proteomes" id="UP000623129"/>
    </source>
</evidence>
<dbReference type="GO" id="GO:0006281">
    <property type="term" value="P:DNA repair"/>
    <property type="evidence" value="ECO:0007669"/>
    <property type="project" value="UniProtKB-KW"/>
</dbReference>
<keyword evidence="13" id="KW-1185">Reference proteome</keyword>
<protein>
    <submittedName>
        <fullName evidence="12">MORC family CW-type zinc finger protein 4</fullName>
    </submittedName>
</protein>
<evidence type="ECO:0000256" key="2">
    <source>
        <dbReference type="ARBA" id="ARBA00007845"/>
    </source>
</evidence>
<feature type="domain" description="Morc S5" evidence="11">
    <location>
        <begin position="382"/>
        <end position="525"/>
    </location>
</feature>
<keyword evidence="7" id="KW-0943">RNA-mediated gene silencing</keyword>
<dbReference type="Pfam" id="PF13589">
    <property type="entry name" value="HATPase_c_3"/>
    <property type="match status" value="1"/>
</dbReference>
<evidence type="ECO:0000256" key="1">
    <source>
        <dbReference type="ARBA" id="ARBA00004123"/>
    </source>
</evidence>
<dbReference type="PANTHER" id="PTHR23336:SF80">
    <property type="entry name" value="PROTEIN MICRORCHIDIA 7-LIKE"/>
    <property type="match status" value="1"/>
</dbReference>
<evidence type="ECO:0000256" key="5">
    <source>
        <dbReference type="ARBA" id="ARBA00022763"/>
    </source>
</evidence>
<keyword evidence="4" id="KW-0255">Endonuclease</keyword>
<evidence type="ECO:0000256" key="6">
    <source>
        <dbReference type="ARBA" id="ARBA00023054"/>
    </source>
</evidence>
<feature type="compositionally biased region" description="Polar residues" evidence="10">
    <location>
        <begin position="592"/>
        <end position="605"/>
    </location>
</feature>
<organism evidence="12 13">
    <name type="scientific">Carex littledalei</name>
    <dbReference type="NCBI Taxonomy" id="544730"/>
    <lineage>
        <taxon>Eukaryota</taxon>
        <taxon>Viridiplantae</taxon>
        <taxon>Streptophyta</taxon>
        <taxon>Embryophyta</taxon>
        <taxon>Tracheophyta</taxon>
        <taxon>Spermatophyta</taxon>
        <taxon>Magnoliopsida</taxon>
        <taxon>Liliopsida</taxon>
        <taxon>Poales</taxon>
        <taxon>Cyperaceae</taxon>
        <taxon>Cyperoideae</taxon>
        <taxon>Cariceae</taxon>
        <taxon>Carex</taxon>
        <taxon>Carex subgen. Euthyceras</taxon>
    </lineage>
</organism>
<dbReference type="Proteomes" id="UP000623129">
    <property type="component" value="Unassembled WGS sequence"/>
</dbReference>
<dbReference type="EMBL" id="SWLB01000023">
    <property type="protein sequence ID" value="KAF3323609.1"/>
    <property type="molecule type" value="Genomic_DNA"/>
</dbReference>
<dbReference type="OrthoDB" id="757982at2759"/>
<keyword evidence="4" id="KW-0378">Hydrolase</keyword>
<accession>A0A833VGM9</accession>
<dbReference type="PANTHER" id="PTHR23336">
    <property type="entry name" value="ZINC FINGER CW-TYPE COILED-COIL DOMAIN PROTEIN 3"/>
    <property type="match status" value="1"/>
</dbReference>
<evidence type="ECO:0000256" key="3">
    <source>
        <dbReference type="ARBA" id="ARBA00022722"/>
    </source>
</evidence>
<evidence type="ECO:0000256" key="4">
    <source>
        <dbReference type="ARBA" id="ARBA00022759"/>
    </source>
</evidence>
<comment type="subcellular location">
    <subcellularLocation>
        <location evidence="1">Nucleus</location>
    </subcellularLocation>
</comment>
<evidence type="ECO:0000256" key="9">
    <source>
        <dbReference type="ARBA" id="ARBA00023242"/>
    </source>
</evidence>
<evidence type="ECO:0000256" key="7">
    <source>
        <dbReference type="ARBA" id="ARBA00023158"/>
    </source>
</evidence>
<comment type="similarity">
    <text evidence="2">Belongs to the MORC ATPase protein family.</text>
</comment>
<keyword evidence="6" id="KW-0175">Coiled coil</keyword>
<reference evidence="12" key="1">
    <citation type="submission" date="2020-01" db="EMBL/GenBank/DDBJ databases">
        <title>Genome sequence of Kobresia littledalei, the first chromosome-level genome in the family Cyperaceae.</title>
        <authorList>
            <person name="Qu G."/>
        </authorList>
    </citation>
    <scope>NUCLEOTIDE SEQUENCE</scope>
    <source>
        <strain evidence="12">C.B.Clarke</strain>
        <tissue evidence="12">Leaf</tissue>
    </source>
</reference>
<keyword evidence="3" id="KW-0540">Nuclease</keyword>
<feature type="compositionally biased region" description="Basic and acidic residues" evidence="10">
    <location>
        <begin position="540"/>
        <end position="553"/>
    </location>
</feature>
<comment type="caution">
    <text evidence="12">The sequence shown here is derived from an EMBL/GenBank/DDBJ whole genome shotgun (WGS) entry which is preliminary data.</text>
</comment>
<dbReference type="GO" id="GO:0031349">
    <property type="term" value="P:positive regulation of defense response"/>
    <property type="evidence" value="ECO:0007669"/>
    <property type="project" value="UniProtKB-ARBA"/>
</dbReference>
<dbReference type="InterPro" id="IPR045261">
    <property type="entry name" value="MORC_ATPase"/>
</dbReference>
<feature type="region of interest" description="Disordered" evidence="10">
    <location>
        <begin position="777"/>
        <end position="803"/>
    </location>
</feature>
<dbReference type="Pfam" id="PF17942">
    <property type="entry name" value="Morc6_S5"/>
    <property type="match status" value="1"/>
</dbReference>
<gene>
    <name evidence="12" type="ORF">FCM35_KLT12340</name>
</gene>
<evidence type="ECO:0000256" key="8">
    <source>
        <dbReference type="ARBA" id="ARBA00023204"/>
    </source>
</evidence>